<dbReference type="EMBL" id="FWXS01000003">
    <property type="protein sequence ID" value="SMC48644.1"/>
    <property type="molecule type" value="Genomic_DNA"/>
</dbReference>
<proteinExistence type="predicted"/>
<evidence type="ECO:0000313" key="5">
    <source>
        <dbReference type="EMBL" id="SMC48644.1"/>
    </source>
</evidence>
<dbReference type="Pfam" id="PF12256">
    <property type="entry name" value="TcdB_toxin_midN"/>
    <property type="match status" value="1"/>
</dbReference>
<name>A0A1W1ZJS5_9FLAO</name>
<accession>A0A1W1ZJS5</accession>
<gene>
    <name evidence="5" type="ORF">SAMN06296427_1032</name>
</gene>
<evidence type="ECO:0000256" key="3">
    <source>
        <dbReference type="ARBA" id="ARBA00023026"/>
    </source>
</evidence>
<sequence length="2047" mass="228305">MKTFIITSLSEIKLMKNTLLLFCIFIVSHFATAQDVSLFPQSFITPPTASPDGSANLNYPIVLPEGLNGVTPSLSVNYNSDAGNSWMGIGWNIGVPAVYLDTRWGVPRFDPNLESELYSLFGEQLMYPDNFLPHRHKTSQNSNGQTLYTTIAQNRGDFSTGTGNNKIKVFHPRRKEMYAKIERIGDKPENYYWKVTNMDGSISWFGGDDQTGFDQSYVTKSGTNNAFWALKKRVDTHGYFIKYEYQAGTLPTGNLAGGKHLYLKKISYTGLQKLNGTTVQIIKQPMYEVLFELDGGTRLDKSMSARYGYKDVIVNKLNGIKINELYNGPANPVVIRKHVFTYGTGAYGKTTLKKVEEFKGNDNLVFHHTFSYVVTPKSNVSFIESSATTPSSSLLNTDMLLGLDDYLKLSRLGTTQNSGIGGELNVSGGAGIAWQNMSANGTFLNIPLYDLKANFTSGKIAMVDIDGDGLQDILYKDSTGQLKYFENTCLGCKSEFKLIYNPAINVTYSSTAKKLEDVNHFLKGEGTQKAGLINGLFGFSMEYLFAKFGIKNYKSKSMLSHYMVDANGDLLPDFVVKQGDNSLVYFNHLDAQGKRRFLPSSKPTENMLIVADIISPEGEADDEHNIEDEPEMGYDAVKVITLFPRHEHGLQGIVKLKNPNSLAVGQKIKVSIEAVNVNSGSTCIVFSGYLSSNMPQINVTQNQSCLNCTSFTYQLFFRVHYNKNTPNPEIEWQTEVTNDLCSGDQWYLDDNGDDIINFNINDKFVLSDNQPFQLKFNGTANISWQSFNLTQPLSDDLRLRIIKRTINQNGEVINEQFINNQLFNYGSTSISSGNVNLQTTYTENTQTGEYTYTDVICKLISTSNVKWQDIVWRPKITYTGTLISEGNIQNINGEKYLVPKYSFYFNKNNEIEAYSKYPPSEIPIRYMGPIYQNQLPINYSLKLKLVNNSYNIGNNNNGVIYLIVKKDQQMIGKRKITVSNGNLTVDNTNPIMLNFTNYDARNGYYIIFSTNDDLDNNSVDLLNNFLLADNRPLIDNHFINPIKKYENSIFGPMYLGFGQFFYNPELASSTTPVDAQGDKLIDINALNSSAMTQGIYDLLDGVGPPESYESPEEYEAAILAALGLTPGDEIETGEIEGYLASLGISTIEDLMGFLLGNQCILPATPFRKKVDNTFIDKWIGFHEDMYVDKTSARAGKFDVFNNPFNGGGIGEDEPEVYPTLQADLETGMNAISMYGTGKYKSKRKFIWSESEGENKYTTRFVDLNGDRYPEIIHNNKIYFTTMTGGQKNAVTSIMNRPLEFVSSKVKGKSFSRSFNSSDISNLVSSIKAAASGGTAGDQNNASARVGLSHDEMEGDIKQDDLWMDINGDGFTDWIVKDNNTYKVYYSLGQTMSTSFVTVDAGSNYTPSNSSPAGSTGVSIGGGFGGALGNLGANTNVGGIVDVSIGGSFSQSDVKSQFVDINNDGLMDLVYEHDDKAYVKYNLGNAFSTSGVVLYDFFDLKEFTKDSSAAGNITVGIVVSWNFMIWVIPAYVKAGAWMMFNGNVTSSEVNKVFKDINGDGFVDLLVETDTGFKIYNSTFGDVNKLSVVNNLLVTTIRNDQGSNISYDRSSYFGMNYVPIGNTYDMPISKWVLNNVTQGTTKKTNVSNMGDYTMINQFFEYKNGYYDRREREFYGFGMVKSYMSPKSLLEANLMGETAFRGTIEAQTINTFYNKNYYLKGKPKEQYILKGDYNGVSPETIPTNRLYSKTKNIYSLKPATSGGLIDIAATDLPESFDVGGQEGRSTAAVLLRKTETRLFEYSNTPIINTTEYNFDAYKRLLSQTNVEENLKKEFYYPDQLLADTSLSLMQELTNAHRLNTVIKTITKEGTAILSTSQSDYANNTNTVNQIRSVEQSSAKGTNELETMFTIDKYDDAGHIIQQSTPDGKVISVIWGYNDRYPVVTVEGMTYEQLPASIVTQIKTESSTNPNNETTLLTYINNLRTHSTVSVKGLITGYTYYPNTGVRTMVSSNGLKTQYIYYPNGKLHQIIDNNGKLVQKFEYHMNDSLTN</sequence>
<dbReference type="SUPFAM" id="SSF69318">
    <property type="entry name" value="Integrin alpha N-terminal domain"/>
    <property type="match status" value="2"/>
</dbReference>
<dbReference type="InterPro" id="IPR003284">
    <property type="entry name" value="Sal_SpvB"/>
</dbReference>
<keyword evidence="2" id="KW-0964">Secreted</keyword>
<evidence type="ECO:0000256" key="2">
    <source>
        <dbReference type="ARBA" id="ARBA00022525"/>
    </source>
</evidence>
<keyword evidence="3" id="KW-0843">Virulence</keyword>
<evidence type="ECO:0000259" key="4">
    <source>
        <dbReference type="Pfam" id="PF12256"/>
    </source>
</evidence>
<dbReference type="GO" id="GO:0005737">
    <property type="term" value="C:cytoplasm"/>
    <property type="evidence" value="ECO:0007669"/>
    <property type="project" value="InterPro"/>
</dbReference>
<reference evidence="5 6" key="1">
    <citation type="submission" date="2017-04" db="EMBL/GenBank/DDBJ databases">
        <authorList>
            <person name="Afonso C.L."/>
            <person name="Miller P.J."/>
            <person name="Scott M.A."/>
            <person name="Spackman E."/>
            <person name="Goraichik I."/>
            <person name="Dimitrov K.M."/>
            <person name="Suarez D.L."/>
            <person name="Swayne D.E."/>
        </authorList>
    </citation>
    <scope>NUCLEOTIDE SEQUENCE [LARGE SCALE GENOMIC DNA]</scope>
    <source>
        <strain evidence="5 6">CGMCC 1.12708</strain>
    </source>
</reference>
<dbReference type="InterPro" id="IPR028994">
    <property type="entry name" value="Integrin_alpha_N"/>
</dbReference>
<dbReference type="Proteomes" id="UP000192393">
    <property type="component" value="Unassembled WGS sequence"/>
</dbReference>
<dbReference type="GO" id="GO:0005576">
    <property type="term" value="C:extracellular region"/>
    <property type="evidence" value="ECO:0007669"/>
    <property type="project" value="UniProtKB-SubCell"/>
</dbReference>
<dbReference type="InterPro" id="IPR022045">
    <property type="entry name" value="TcdB_toxin_mid/N"/>
</dbReference>
<keyword evidence="6" id="KW-1185">Reference proteome</keyword>
<organism evidence="5 6">
    <name type="scientific">Moheibacter sediminis</name>
    <dbReference type="NCBI Taxonomy" id="1434700"/>
    <lineage>
        <taxon>Bacteria</taxon>
        <taxon>Pseudomonadati</taxon>
        <taxon>Bacteroidota</taxon>
        <taxon>Flavobacteriia</taxon>
        <taxon>Flavobacteriales</taxon>
        <taxon>Weeksellaceae</taxon>
        <taxon>Moheibacter</taxon>
    </lineage>
</organism>
<dbReference type="STRING" id="1434700.SAMN06296427_1032"/>
<evidence type="ECO:0000313" key="6">
    <source>
        <dbReference type="Proteomes" id="UP000192393"/>
    </source>
</evidence>
<comment type="subcellular location">
    <subcellularLocation>
        <location evidence="1">Secreted</location>
    </subcellularLocation>
</comment>
<evidence type="ECO:0000256" key="1">
    <source>
        <dbReference type="ARBA" id="ARBA00004613"/>
    </source>
</evidence>
<feature type="domain" description="Insecticide toxin TcdB middle/N-terminal" evidence="4">
    <location>
        <begin position="1544"/>
        <end position="1680"/>
    </location>
</feature>
<dbReference type="Pfam" id="PF03534">
    <property type="entry name" value="SpvB"/>
    <property type="match status" value="1"/>
</dbReference>
<protein>
    <submittedName>
        <fullName evidence="5">Insecticide toxin TcdB middle/N-terminal region</fullName>
    </submittedName>
</protein>